<dbReference type="Proteomes" id="UP000585258">
    <property type="component" value="Unassembled WGS sequence"/>
</dbReference>
<gene>
    <name evidence="2" type="ORF">H7E68_18000</name>
</gene>
<evidence type="ECO:0000313" key="3">
    <source>
        <dbReference type="Proteomes" id="UP000585258"/>
    </source>
</evidence>
<name>A0A7X0SFC3_9CLOT</name>
<dbReference type="EMBL" id="JACKWY010000016">
    <property type="protein sequence ID" value="MBB6716585.1"/>
    <property type="molecule type" value="Genomic_DNA"/>
</dbReference>
<feature type="domain" description="HD" evidence="1">
    <location>
        <begin position="46"/>
        <end position="150"/>
    </location>
</feature>
<dbReference type="AlphaFoldDB" id="A0A7X0SFC3"/>
<proteinExistence type="predicted"/>
<dbReference type="Pfam" id="PF01966">
    <property type="entry name" value="HD"/>
    <property type="match status" value="1"/>
</dbReference>
<reference evidence="2 3" key="1">
    <citation type="submission" date="2020-08" db="EMBL/GenBank/DDBJ databases">
        <title>Clostridia isolated from Swiss meat.</title>
        <authorList>
            <person name="Wambui J."/>
            <person name="Stevens M.J.A."/>
            <person name="Stephan R."/>
        </authorList>
    </citation>
    <scope>NUCLEOTIDE SEQUENCE [LARGE SCALE GENOMIC DNA]</scope>
    <source>
        <strain evidence="2 3">CM001</strain>
    </source>
</reference>
<evidence type="ECO:0000313" key="2">
    <source>
        <dbReference type="EMBL" id="MBB6716585.1"/>
    </source>
</evidence>
<organism evidence="2 3">
    <name type="scientific">Clostridium gasigenes</name>
    <dbReference type="NCBI Taxonomy" id="94869"/>
    <lineage>
        <taxon>Bacteria</taxon>
        <taxon>Bacillati</taxon>
        <taxon>Bacillota</taxon>
        <taxon>Clostridia</taxon>
        <taxon>Eubacteriales</taxon>
        <taxon>Clostridiaceae</taxon>
        <taxon>Clostridium</taxon>
    </lineage>
</organism>
<evidence type="ECO:0000259" key="1">
    <source>
        <dbReference type="Pfam" id="PF01966"/>
    </source>
</evidence>
<dbReference type="SUPFAM" id="SSF109604">
    <property type="entry name" value="HD-domain/PDEase-like"/>
    <property type="match status" value="1"/>
</dbReference>
<dbReference type="NCBIfam" id="TIGR00277">
    <property type="entry name" value="HDIG"/>
    <property type="match status" value="1"/>
</dbReference>
<protein>
    <submittedName>
        <fullName evidence="2">HDIG domain-containing protein</fullName>
    </submittedName>
</protein>
<dbReference type="RefSeq" id="WP_185165586.1">
    <property type="nucleotide sequence ID" value="NZ_JACKWY010000016.1"/>
</dbReference>
<accession>A0A7X0SFC3</accession>
<dbReference type="InterPro" id="IPR006674">
    <property type="entry name" value="HD_domain"/>
</dbReference>
<comment type="caution">
    <text evidence="2">The sequence shown here is derived from an EMBL/GenBank/DDBJ whole genome shotgun (WGS) entry which is preliminary data.</text>
</comment>
<sequence length="167" mass="20212">MKFYRIKQFIWGIESSFKKIDYSYIETYLNNNEIIMFNKLKKSDKHHCIRVCKDSVMLLKNNNIKMDEYRVGKIALLHDIGKSKYHINLIEKSLIVLLDKFTKGNLKKYDNIKQINIYYNHPKIGYEMLKTRNYDKELLEVVRYHHNKKKFKKNKIIDIISICDNKN</sequence>
<dbReference type="Gene3D" id="1.10.3210.10">
    <property type="entry name" value="Hypothetical protein af1432"/>
    <property type="match status" value="1"/>
</dbReference>
<dbReference type="InterPro" id="IPR006675">
    <property type="entry name" value="HDIG_dom"/>
</dbReference>